<keyword evidence="2 4" id="KW-0808">Transferase</keyword>
<dbReference type="Pfam" id="PF13847">
    <property type="entry name" value="Methyltransf_31"/>
    <property type="match status" value="1"/>
</dbReference>
<dbReference type="InterPro" id="IPR025714">
    <property type="entry name" value="Methyltranfer_dom"/>
</dbReference>
<organism evidence="7 8">
    <name type="scientific">Croceicoccus esteveae</name>
    <dbReference type="NCBI Taxonomy" id="3075597"/>
    <lineage>
        <taxon>Bacteria</taxon>
        <taxon>Pseudomonadati</taxon>
        <taxon>Pseudomonadota</taxon>
        <taxon>Alphaproteobacteria</taxon>
        <taxon>Sphingomonadales</taxon>
        <taxon>Erythrobacteraceae</taxon>
        <taxon>Croceicoccus</taxon>
    </lineage>
</organism>
<gene>
    <name evidence="4 7" type="primary">prmC</name>
    <name evidence="7" type="ORF">RM533_00150</name>
</gene>
<reference evidence="7 8" key="1">
    <citation type="submission" date="2023-09" db="EMBL/GenBank/DDBJ databases">
        <authorList>
            <person name="Rey-Velasco X."/>
        </authorList>
    </citation>
    <scope>NUCLEOTIDE SEQUENCE [LARGE SCALE GENOMIC DNA]</scope>
    <source>
        <strain evidence="7 8">F390</strain>
    </source>
</reference>
<comment type="function">
    <text evidence="4">Methylates the class 1 translation termination release factors RF1/PrfA and RF2/PrfB on the glutamine residue of the universally conserved GGQ motif.</text>
</comment>
<feature type="binding site" evidence="4">
    <location>
        <position position="143"/>
    </location>
    <ligand>
        <name>S-adenosyl-L-methionine</name>
        <dbReference type="ChEBI" id="CHEBI:59789"/>
    </ligand>
</feature>
<sequence length="301" mass="32573">MEGDLRIAAALRDAAGKLAAIAQNPRLDAEWIMAQALGVTRSALLLDHLDGPAPQRFGDLVARRLAGEPLAYILGRQSFWGLEFAVTRHVLVPRSDSEVLLEVARQVLADRPPQRILDLGIGSGALLLAALHIWPQAQGIGIDKSGAALAIAQHNAEQLGLAARATLRLADWNELGWQQKIPAAYDLVLANPPYVADDDPDLADDVRRYEPEGALFAGSDGLDAYRMLIPQLPDLLVPGGIAMIEIGSRQAAATQEIAAQSQMQSRLHHDLSGHARALELWTEKSDMEEKGLAVREIADNR</sequence>
<dbReference type="Proteomes" id="UP001259803">
    <property type="component" value="Unassembled WGS sequence"/>
</dbReference>
<dbReference type="NCBIfam" id="TIGR03534">
    <property type="entry name" value="RF_mod_PrmC"/>
    <property type="match status" value="1"/>
</dbReference>
<feature type="domain" description="Methyltransferase" evidence="5">
    <location>
        <begin position="115"/>
        <end position="264"/>
    </location>
</feature>
<proteinExistence type="inferred from homology"/>
<comment type="caution">
    <text evidence="7">The sequence shown here is derived from an EMBL/GenBank/DDBJ whole genome shotgun (WGS) entry which is preliminary data.</text>
</comment>
<evidence type="ECO:0000259" key="6">
    <source>
        <dbReference type="Pfam" id="PF17827"/>
    </source>
</evidence>
<evidence type="ECO:0000256" key="1">
    <source>
        <dbReference type="ARBA" id="ARBA00022603"/>
    </source>
</evidence>
<keyword evidence="8" id="KW-1185">Reference proteome</keyword>
<dbReference type="RefSeq" id="WP_311339173.1">
    <property type="nucleotide sequence ID" value="NZ_JAVRHS010000001.1"/>
</dbReference>
<dbReference type="PROSITE" id="PS00092">
    <property type="entry name" value="N6_MTASE"/>
    <property type="match status" value="1"/>
</dbReference>
<feature type="binding site" evidence="4">
    <location>
        <begin position="191"/>
        <end position="194"/>
    </location>
    <ligand>
        <name>substrate</name>
    </ligand>
</feature>
<evidence type="ECO:0000256" key="3">
    <source>
        <dbReference type="ARBA" id="ARBA00022691"/>
    </source>
</evidence>
<dbReference type="InterPro" id="IPR029063">
    <property type="entry name" value="SAM-dependent_MTases_sf"/>
</dbReference>
<dbReference type="InterPro" id="IPR002052">
    <property type="entry name" value="DNA_methylase_N6_adenine_CS"/>
</dbReference>
<dbReference type="InterPro" id="IPR004556">
    <property type="entry name" value="HemK-like"/>
</dbReference>
<evidence type="ECO:0000313" key="7">
    <source>
        <dbReference type="EMBL" id="MDT0574588.1"/>
    </source>
</evidence>
<evidence type="ECO:0000256" key="4">
    <source>
        <dbReference type="HAMAP-Rule" id="MF_02126"/>
    </source>
</evidence>
<name>A0ABU2ZDA6_9SPHN</name>
<dbReference type="InterPro" id="IPR019874">
    <property type="entry name" value="RF_methyltr_PrmC"/>
</dbReference>
<comment type="similarity">
    <text evidence="4">Belongs to the protein N5-glutamine methyltransferase family. PrmC subfamily.</text>
</comment>
<dbReference type="PANTHER" id="PTHR18895">
    <property type="entry name" value="HEMK METHYLTRANSFERASE"/>
    <property type="match status" value="1"/>
</dbReference>
<dbReference type="GO" id="GO:0102559">
    <property type="term" value="F:peptide chain release factor N(5)-glutamine methyltransferase activity"/>
    <property type="evidence" value="ECO:0007669"/>
    <property type="project" value="UniProtKB-EC"/>
</dbReference>
<feature type="binding site" evidence="4">
    <location>
        <position position="191"/>
    </location>
    <ligand>
        <name>S-adenosyl-L-methionine</name>
        <dbReference type="ChEBI" id="CHEBI:59789"/>
    </ligand>
</feature>
<dbReference type="GO" id="GO:0032259">
    <property type="term" value="P:methylation"/>
    <property type="evidence" value="ECO:0007669"/>
    <property type="project" value="UniProtKB-KW"/>
</dbReference>
<keyword evidence="1 4" id="KW-0489">Methyltransferase</keyword>
<feature type="binding site" evidence="4">
    <location>
        <begin position="120"/>
        <end position="124"/>
    </location>
    <ligand>
        <name>S-adenosyl-L-methionine</name>
        <dbReference type="ChEBI" id="CHEBI:59789"/>
    </ligand>
</feature>
<keyword evidence="3 4" id="KW-0949">S-adenosyl-L-methionine</keyword>
<dbReference type="SUPFAM" id="SSF53335">
    <property type="entry name" value="S-adenosyl-L-methionine-dependent methyltransferases"/>
    <property type="match status" value="1"/>
</dbReference>
<comment type="catalytic activity">
    <reaction evidence="4">
        <text>L-glutaminyl-[peptide chain release factor] + S-adenosyl-L-methionine = N(5)-methyl-L-glutaminyl-[peptide chain release factor] + S-adenosyl-L-homocysteine + H(+)</text>
        <dbReference type="Rhea" id="RHEA:42896"/>
        <dbReference type="Rhea" id="RHEA-COMP:10271"/>
        <dbReference type="Rhea" id="RHEA-COMP:10272"/>
        <dbReference type="ChEBI" id="CHEBI:15378"/>
        <dbReference type="ChEBI" id="CHEBI:30011"/>
        <dbReference type="ChEBI" id="CHEBI:57856"/>
        <dbReference type="ChEBI" id="CHEBI:59789"/>
        <dbReference type="ChEBI" id="CHEBI:61891"/>
        <dbReference type="EC" id="2.1.1.297"/>
    </reaction>
</comment>
<dbReference type="Gene3D" id="1.10.8.10">
    <property type="entry name" value="DNA helicase RuvA subunit, C-terminal domain"/>
    <property type="match status" value="1"/>
</dbReference>
<dbReference type="NCBIfam" id="TIGR00536">
    <property type="entry name" value="hemK_fam"/>
    <property type="match status" value="1"/>
</dbReference>
<dbReference type="InterPro" id="IPR040758">
    <property type="entry name" value="PrmC_N"/>
</dbReference>
<evidence type="ECO:0000313" key="8">
    <source>
        <dbReference type="Proteomes" id="UP001259803"/>
    </source>
</evidence>
<dbReference type="CDD" id="cd02440">
    <property type="entry name" value="AdoMet_MTases"/>
    <property type="match status" value="1"/>
</dbReference>
<dbReference type="Gene3D" id="3.40.50.150">
    <property type="entry name" value="Vaccinia Virus protein VP39"/>
    <property type="match status" value="1"/>
</dbReference>
<dbReference type="EC" id="2.1.1.297" evidence="4"/>
<dbReference type="EMBL" id="JAVRHS010000001">
    <property type="protein sequence ID" value="MDT0574588.1"/>
    <property type="molecule type" value="Genomic_DNA"/>
</dbReference>
<dbReference type="InterPro" id="IPR050320">
    <property type="entry name" value="N5-glutamine_MTase"/>
</dbReference>
<protein>
    <recommendedName>
        <fullName evidence="4">Release factor glutamine methyltransferase</fullName>
        <shortName evidence="4">RF MTase</shortName>
        <ecNumber evidence="4">2.1.1.297</ecNumber>
    </recommendedName>
    <alternativeName>
        <fullName evidence="4">N5-glutamine methyltransferase PrmC</fullName>
    </alternativeName>
    <alternativeName>
        <fullName evidence="4">Protein-(glutamine-N5) MTase PrmC</fullName>
    </alternativeName>
    <alternativeName>
        <fullName evidence="4">Protein-glutamine N-methyltransferase PrmC</fullName>
    </alternativeName>
</protein>
<feature type="binding site" evidence="4">
    <location>
        <position position="172"/>
    </location>
    <ligand>
        <name>S-adenosyl-L-methionine</name>
        <dbReference type="ChEBI" id="CHEBI:59789"/>
    </ligand>
</feature>
<accession>A0ABU2ZDA6</accession>
<dbReference type="Pfam" id="PF17827">
    <property type="entry name" value="PrmC_N"/>
    <property type="match status" value="1"/>
</dbReference>
<evidence type="ECO:0000259" key="5">
    <source>
        <dbReference type="Pfam" id="PF13847"/>
    </source>
</evidence>
<dbReference type="HAMAP" id="MF_02126">
    <property type="entry name" value="RF_methyltr_PrmC"/>
    <property type="match status" value="1"/>
</dbReference>
<dbReference type="PANTHER" id="PTHR18895:SF74">
    <property type="entry name" value="MTRF1L RELEASE FACTOR GLUTAMINE METHYLTRANSFERASE"/>
    <property type="match status" value="1"/>
</dbReference>
<feature type="domain" description="Release factor glutamine methyltransferase N-terminal" evidence="6">
    <location>
        <begin position="10"/>
        <end position="75"/>
    </location>
</feature>
<evidence type="ECO:0000256" key="2">
    <source>
        <dbReference type="ARBA" id="ARBA00022679"/>
    </source>
</evidence>